<evidence type="ECO:0000256" key="1">
    <source>
        <dbReference type="ARBA" id="ARBA00004651"/>
    </source>
</evidence>
<evidence type="ECO:0000256" key="2">
    <source>
        <dbReference type="ARBA" id="ARBA00022475"/>
    </source>
</evidence>
<feature type="domain" description="MacB-like periplasmic core" evidence="8">
    <location>
        <begin position="20"/>
        <end position="229"/>
    </location>
</feature>
<evidence type="ECO:0000256" key="6">
    <source>
        <dbReference type="SAM" id="Phobius"/>
    </source>
</evidence>
<feature type="transmembrane region" description="Helical" evidence="6">
    <location>
        <begin position="21"/>
        <end position="41"/>
    </location>
</feature>
<feature type="transmembrane region" description="Helical" evidence="6">
    <location>
        <begin position="409"/>
        <end position="430"/>
    </location>
</feature>
<keyword evidence="10" id="KW-1185">Reference proteome</keyword>
<feature type="transmembrane region" description="Helical" evidence="6">
    <location>
        <begin position="326"/>
        <end position="349"/>
    </location>
</feature>
<dbReference type="PANTHER" id="PTHR30572">
    <property type="entry name" value="MEMBRANE COMPONENT OF TRANSPORTER-RELATED"/>
    <property type="match status" value="1"/>
</dbReference>
<dbReference type="Proteomes" id="UP001319180">
    <property type="component" value="Unassembled WGS sequence"/>
</dbReference>
<feature type="domain" description="MacB-like periplasmic core" evidence="8">
    <location>
        <begin position="418"/>
        <end position="617"/>
    </location>
</feature>
<dbReference type="Pfam" id="PF12704">
    <property type="entry name" value="MacB_PCD"/>
    <property type="match status" value="2"/>
</dbReference>
<dbReference type="RefSeq" id="WP_254090589.1">
    <property type="nucleotide sequence ID" value="NZ_JAHESC010000016.1"/>
</dbReference>
<keyword evidence="4 6" id="KW-1133">Transmembrane helix</keyword>
<evidence type="ECO:0000256" key="4">
    <source>
        <dbReference type="ARBA" id="ARBA00022989"/>
    </source>
</evidence>
<evidence type="ECO:0000256" key="5">
    <source>
        <dbReference type="ARBA" id="ARBA00023136"/>
    </source>
</evidence>
<feature type="domain" description="ABC3 transporter permease C-terminal" evidence="7">
    <location>
        <begin position="274"/>
        <end position="387"/>
    </location>
</feature>
<dbReference type="GO" id="GO:0022857">
    <property type="term" value="F:transmembrane transporter activity"/>
    <property type="evidence" value="ECO:0007669"/>
    <property type="project" value="TreeGrafter"/>
</dbReference>
<comment type="caution">
    <text evidence="9">The sequence shown here is derived from an EMBL/GenBank/DDBJ whole genome shotgun (WGS) entry which is preliminary data.</text>
</comment>
<dbReference type="PANTHER" id="PTHR30572:SF18">
    <property type="entry name" value="ABC-TYPE MACROLIDE FAMILY EXPORT SYSTEM PERMEASE COMPONENT 2"/>
    <property type="match status" value="1"/>
</dbReference>
<dbReference type="InterPro" id="IPR003838">
    <property type="entry name" value="ABC3_permease_C"/>
</dbReference>
<dbReference type="InterPro" id="IPR025857">
    <property type="entry name" value="MacB_PCD"/>
</dbReference>
<accession>A0AAP2D8D5</accession>
<feature type="transmembrane region" description="Helical" evidence="6">
    <location>
        <begin position="706"/>
        <end position="726"/>
    </location>
</feature>
<comment type="subcellular location">
    <subcellularLocation>
        <location evidence="1">Cell membrane</location>
        <topology evidence="1">Multi-pass membrane protein</topology>
    </subcellularLocation>
</comment>
<keyword evidence="5 6" id="KW-0472">Membrane</keyword>
<organism evidence="9 10">
    <name type="scientific">Dawidia soli</name>
    <dbReference type="NCBI Taxonomy" id="2782352"/>
    <lineage>
        <taxon>Bacteria</taxon>
        <taxon>Pseudomonadati</taxon>
        <taxon>Bacteroidota</taxon>
        <taxon>Cytophagia</taxon>
        <taxon>Cytophagales</taxon>
        <taxon>Chryseotaleaceae</taxon>
        <taxon>Dawidia</taxon>
    </lineage>
</organism>
<reference evidence="9 10" key="1">
    <citation type="submission" date="2021-05" db="EMBL/GenBank/DDBJ databases">
        <title>A Polyphasic approach of four new species of the genus Ohtaekwangia: Ohtaekwangia histidinii sp. nov., Ohtaekwangia cretensis sp. nov., Ohtaekwangia indiensis sp. nov., Ohtaekwangia reichenbachii sp. nov. from diverse environment.</title>
        <authorList>
            <person name="Octaviana S."/>
        </authorList>
    </citation>
    <scope>NUCLEOTIDE SEQUENCE [LARGE SCALE GENOMIC DNA]</scope>
    <source>
        <strain evidence="9 10">PWU37</strain>
    </source>
</reference>
<dbReference type="AlphaFoldDB" id="A0AAP2D8D5"/>
<dbReference type="InterPro" id="IPR050250">
    <property type="entry name" value="Macrolide_Exporter_MacB"/>
</dbReference>
<feature type="transmembrane region" description="Helical" evidence="6">
    <location>
        <begin position="657"/>
        <end position="676"/>
    </location>
</feature>
<feature type="transmembrane region" description="Helical" evidence="6">
    <location>
        <begin position="266"/>
        <end position="288"/>
    </location>
</feature>
<evidence type="ECO:0000313" key="10">
    <source>
        <dbReference type="Proteomes" id="UP001319180"/>
    </source>
</evidence>
<evidence type="ECO:0000256" key="3">
    <source>
        <dbReference type="ARBA" id="ARBA00022692"/>
    </source>
</evidence>
<dbReference type="GO" id="GO:0005886">
    <property type="term" value="C:plasma membrane"/>
    <property type="evidence" value="ECO:0007669"/>
    <property type="project" value="UniProtKB-SubCell"/>
</dbReference>
<dbReference type="EMBL" id="JAHESC010000016">
    <property type="protein sequence ID" value="MBT1687358.1"/>
    <property type="molecule type" value="Genomic_DNA"/>
</dbReference>
<feature type="domain" description="ABC3 transporter permease C-terminal" evidence="7">
    <location>
        <begin position="657"/>
        <end position="765"/>
    </location>
</feature>
<feature type="transmembrane region" description="Helical" evidence="6">
    <location>
        <begin position="738"/>
        <end position="765"/>
    </location>
</feature>
<sequence>MIRYSIIFAKRLFFRNLSYSLLALGSLCVGITCALIIFLWVQYELRYDRQDPAADHVFAVLNNENIDGDIETQEETVVPLLDLLPDMPEVKAMTRLDNTREQLTNDTITVTRRGVFADSTFFDIFPSPFREGSPVGTLKDSRSIALSRELARLLFPQQQAVNRFVVLGARGEYKVTAVFENYAPNNSLHYVSFVASCHAQPHEAEARQNYYVRLHRPEFAPTVEQRIDRTFKAYFKNDHVKAKLFCLTDWRLHWNFENGEVSGGRIVYVVLFATIGVFILVMACVNYINLATARASRRGKEISIRKVSGAQQKTLILQFLMESGGLSFAATAVSVPLVSLVLPFFNYISQLPLTLDLHQPALLAALVIIPILTGILAGAFPAFVMSSLRPAAVIKGNYAMLLTGASLRQGLVVFQFVLSVMMIFGSLVLWQQTDFLVKREVGYDRHNVINVWLPGRPFPMEALKDQITQHASIVGAAYGGASPMEINGYADVTWAGMPTGKKIYFYGASADFDMIEVLKIKTIDGRNFSRAFQSDSANYVVTKQAAELLGFSNPIGQKITYTMFGEREGEIVGVIEDFHNDDIHLPMAPVIFSIGKRHELTNLFVRYREGKAEEAVAHVRKVFHQVVPDELLDYSFLDRDFQDQLYQEYFVGRLSRTFTVVSLVIGCLGLAGLSLFQNERRAKEVGIRKVLGASTRQVISVLLRDFVKPVGLSLAIALPLGGYVMQRYLERYPYRVPLTIFTFLIVAGMLVLLVLSVAMSGAYIVATKNPVENLKAE</sequence>
<protein>
    <submittedName>
        <fullName evidence="9">ABC transporter permease</fullName>
    </submittedName>
</protein>
<evidence type="ECO:0000259" key="8">
    <source>
        <dbReference type="Pfam" id="PF12704"/>
    </source>
</evidence>
<feature type="transmembrane region" description="Helical" evidence="6">
    <location>
        <begin position="361"/>
        <end position="388"/>
    </location>
</feature>
<name>A0AAP2D8D5_9BACT</name>
<gene>
    <name evidence="9" type="ORF">KK078_12375</name>
</gene>
<dbReference type="Pfam" id="PF02687">
    <property type="entry name" value="FtsX"/>
    <property type="match status" value="2"/>
</dbReference>
<keyword evidence="2" id="KW-1003">Cell membrane</keyword>
<evidence type="ECO:0000313" key="9">
    <source>
        <dbReference type="EMBL" id="MBT1687358.1"/>
    </source>
</evidence>
<keyword evidence="3 6" id="KW-0812">Transmembrane</keyword>
<proteinExistence type="predicted"/>
<evidence type="ECO:0000259" key="7">
    <source>
        <dbReference type="Pfam" id="PF02687"/>
    </source>
</evidence>